<dbReference type="InterPro" id="IPR011257">
    <property type="entry name" value="DNA_glycosylase"/>
</dbReference>
<feature type="region of interest" description="Disordered" evidence="3">
    <location>
        <begin position="117"/>
        <end position="181"/>
    </location>
</feature>
<name>A0ABR4DHU0_9PEZI</name>
<dbReference type="EMBL" id="JAZGUE010000002">
    <property type="protein sequence ID" value="KAL2269928.1"/>
    <property type="molecule type" value="Genomic_DNA"/>
</dbReference>
<proteinExistence type="predicted"/>
<dbReference type="GeneID" id="98122991"/>
<dbReference type="InterPro" id="IPR045138">
    <property type="entry name" value="MeCP2/MBD4"/>
</dbReference>
<feature type="region of interest" description="Disordered" evidence="3">
    <location>
        <begin position="222"/>
        <end position="295"/>
    </location>
</feature>
<keyword evidence="2" id="KW-0539">Nucleus</keyword>
<feature type="region of interest" description="Disordered" evidence="3">
    <location>
        <begin position="400"/>
        <end position="423"/>
    </location>
</feature>
<keyword evidence="5" id="KW-1185">Reference proteome</keyword>
<evidence type="ECO:0008006" key="6">
    <source>
        <dbReference type="Google" id="ProtNLM"/>
    </source>
</evidence>
<evidence type="ECO:0000256" key="1">
    <source>
        <dbReference type="ARBA" id="ARBA00004123"/>
    </source>
</evidence>
<dbReference type="SUPFAM" id="SSF48150">
    <property type="entry name" value="DNA-glycosylase"/>
    <property type="match status" value="1"/>
</dbReference>
<protein>
    <recommendedName>
        <fullName evidence="6">HhH-GPD domain-containing protein</fullName>
    </recommendedName>
</protein>
<comment type="caution">
    <text evidence="4">The sequence shown here is derived from an EMBL/GenBank/DDBJ whole genome shotgun (WGS) entry which is preliminary data.</text>
</comment>
<organism evidence="4 5">
    <name type="scientific">Remersonia thermophila</name>
    <dbReference type="NCBI Taxonomy" id="72144"/>
    <lineage>
        <taxon>Eukaryota</taxon>
        <taxon>Fungi</taxon>
        <taxon>Dikarya</taxon>
        <taxon>Ascomycota</taxon>
        <taxon>Pezizomycotina</taxon>
        <taxon>Sordariomycetes</taxon>
        <taxon>Sordariomycetidae</taxon>
        <taxon>Sordariales</taxon>
        <taxon>Sordariales incertae sedis</taxon>
        <taxon>Remersonia</taxon>
    </lineage>
</organism>
<dbReference type="Proteomes" id="UP001600064">
    <property type="component" value="Unassembled WGS sequence"/>
</dbReference>
<dbReference type="Gene3D" id="1.10.340.30">
    <property type="entry name" value="Hypothetical protein, domain 2"/>
    <property type="match status" value="1"/>
</dbReference>
<dbReference type="PANTHER" id="PTHR15074">
    <property type="entry name" value="METHYL-CPG-BINDING PROTEIN"/>
    <property type="match status" value="1"/>
</dbReference>
<accession>A0ABR4DHU0</accession>
<evidence type="ECO:0000313" key="5">
    <source>
        <dbReference type="Proteomes" id="UP001600064"/>
    </source>
</evidence>
<dbReference type="RefSeq" id="XP_070868652.1">
    <property type="nucleotide sequence ID" value="XM_071008347.1"/>
</dbReference>
<reference evidence="4 5" key="1">
    <citation type="journal article" date="2024" name="Commun. Biol.">
        <title>Comparative genomic analysis of thermophilic fungi reveals convergent evolutionary adaptations and gene losses.</title>
        <authorList>
            <person name="Steindorff A.S."/>
            <person name="Aguilar-Pontes M.V."/>
            <person name="Robinson A.J."/>
            <person name="Andreopoulos B."/>
            <person name="LaButti K."/>
            <person name="Kuo A."/>
            <person name="Mondo S."/>
            <person name="Riley R."/>
            <person name="Otillar R."/>
            <person name="Haridas S."/>
            <person name="Lipzen A."/>
            <person name="Grimwood J."/>
            <person name="Schmutz J."/>
            <person name="Clum A."/>
            <person name="Reid I.D."/>
            <person name="Moisan M.C."/>
            <person name="Butler G."/>
            <person name="Nguyen T.T.M."/>
            <person name="Dewar K."/>
            <person name="Conant G."/>
            <person name="Drula E."/>
            <person name="Henrissat B."/>
            <person name="Hansel C."/>
            <person name="Singer S."/>
            <person name="Hutchinson M.I."/>
            <person name="de Vries R.P."/>
            <person name="Natvig D.O."/>
            <person name="Powell A.J."/>
            <person name="Tsang A."/>
            <person name="Grigoriev I.V."/>
        </authorList>
    </citation>
    <scope>NUCLEOTIDE SEQUENCE [LARGE SCALE GENOMIC DNA]</scope>
    <source>
        <strain evidence="4 5">ATCC 22073</strain>
    </source>
</reference>
<evidence type="ECO:0000256" key="2">
    <source>
        <dbReference type="ARBA" id="ARBA00023242"/>
    </source>
</evidence>
<dbReference type="PANTHER" id="PTHR15074:SF0">
    <property type="entry name" value="METHYL-CPG-BINDING DOMAIN PROTEIN 4-LIKE PROTEIN"/>
    <property type="match status" value="1"/>
</dbReference>
<feature type="compositionally biased region" description="Polar residues" evidence="3">
    <location>
        <begin position="124"/>
        <end position="133"/>
    </location>
</feature>
<feature type="compositionally biased region" description="Low complexity" evidence="3">
    <location>
        <begin position="265"/>
        <end position="278"/>
    </location>
</feature>
<comment type="subcellular location">
    <subcellularLocation>
        <location evidence="1">Nucleus</location>
    </subcellularLocation>
</comment>
<evidence type="ECO:0000313" key="4">
    <source>
        <dbReference type="EMBL" id="KAL2269928.1"/>
    </source>
</evidence>
<evidence type="ECO:0000256" key="3">
    <source>
        <dbReference type="SAM" id="MobiDB-lite"/>
    </source>
</evidence>
<sequence>MSNSATFRFNQNISANDLLYGFETCDDEETREYLSSLIASGSVPQAELDMLREISLGRGVEEWEMLFECASALRERSGVSKPGGYGESEEESLVPFLEAVMAGRDRVCEHGIVASSDGRHQATTDEYASQGTNLPKRRKKGKGVSPFWDDQDNLNEKITPCRCDAPRGRPHSQVLRHPTLEQMKEANGVVQSEDEDLKPPLDSLDLLPTAEESILWDTAEAQPTITPSSPPPEPEASNPPTQRGKTSGSKSPFFITPKPARPLWTPTSTANPTAPSTQTKKRPRPPRGVISSLPIPPLSSSHFGLIQEELATDPFRLLVAVTFLVKTRGRDAIPVFRELVSRWPGPAELAAADPAEVTALIRPLGLSTVRCNVIQKYARTWLEKPPRREVRYGVKNYPRPGDGREVRAGQEFGPEDEDPGHRPVNAVQDAKERGIGWAWEIGHFTQGPYALDSWRIFCRDVLLGRSSHWTGRGERLGFQPEWMRVLPRDKELRACLRWMWYVAFPRGVLFGIRDVAN</sequence>
<gene>
    <name evidence="4" type="ORF">VTJ83DRAFT_2112</name>
</gene>